<comment type="subcellular location">
    <subcellularLocation>
        <location evidence="1 17">Cell membrane</location>
        <topology evidence="1 17">Multi-pass membrane protein</topology>
    </subcellularLocation>
</comment>
<dbReference type="GO" id="GO:0004129">
    <property type="term" value="F:cytochrome-c oxidase activity"/>
    <property type="evidence" value="ECO:0007669"/>
    <property type="project" value="InterPro"/>
</dbReference>
<reference evidence="20 21" key="1">
    <citation type="submission" date="2016-04" db="EMBL/GenBank/DDBJ databases">
        <title>Complete Genome Sequence of Halotalea alkalilenta IHB B 13600.</title>
        <authorList>
            <person name="Swarnkar M.K."/>
            <person name="Sharma A."/>
            <person name="Kaushal K."/>
            <person name="Soni R."/>
            <person name="Rana S."/>
            <person name="Singh A.K."/>
            <person name="Gulati A."/>
        </authorList>
    </citation>
    <scope>NUCLEOTIDE SEQUENCE [LARGE SCALE GENOMIC DNA]</scope>
    <source>
        <strain evidence="20 21">IHB B 13600</strain>
    </source>
</reference>
<evidence type="ECO:0000256" key="8">
    <source>
        <dbReference type="ARBA" id="ARBA00022982"/>
    </source>
</evidence>
<dbReference type="InterPro" id="IPR033946">
    <property type="entry name" value="Ubiquinol_oxase_su3_dom"/>
</dbReference>
<keyword evidence="10" id="KW-0560">Oxidoreductase</keyword>
<dbReference type="RefSeq" id="WP_027349277.1">
    <property type="nucleotide sequence ID" value="NZ_CP015243.1"/>
</dbReference>
<proteinExistence type="inferred from homology"/>
<feature type="transmembrane region" description="Helical" evidence="18">
    <location>
        <begin position="29"/>
        <end position="54"/>
    </location>
</feature>
<evidence type="ECO:0000256" key="16">
    <source>
        <dbReference type="ARBA" id="ARBA00032717"/>
    </source>
</evidence>
<evidence type="ECO:0000256" key="5">
    <source>
        <dbReference type="ARBA" id="ARBA00022448"/>
    </source>
</evidence>
<evidence type="ECO:0000256" key="9">
    <source>
        <dbReference type="ARBA" id="ARBA00022989"/>
    </source>
</evidence>
<keyword evidence="21" id="KW-1185">Reference proteome</keyword>
<dbReference type="NCBIfam" id="TIGR02842">
    <property type="entry name" value="CyoC"/>
    <property type="match status" value="1"/>
</dbReference>
<comment type="subunit">
    <text evidence="3">Heterooctamer of two A chains, two B chains, two C chains and two D chains.</text>
</comment>
<dbReference type="Gene3D" id="1.20.120.80">
    <property type="entry name" value="Cytochrome c oxidase, subunit III, four-helix bundle"/>
    <property type="match status" value="1"/>
</dbReference>
<comment type="function">
    <text evidence="12">Cytochrome bo(3) ubiquinol terminal oxidase is the component of the aerobic respiratory chain of E.coli that predominates when cells are grown at high aeration. Has proton pump activity across the membrane in addition to electron transfer, pumping 2 protons/electron.</text>
</comment>
<keyword evidence="5" id="KW-0813">Transport</keyword>
<dbReference type="InterPro" id="IPR035973">
    <property type="entry name" value="Cyt_c_oxidase_su3-like_sf"/>
</dbReference>
<evidence type="ECO:0000256" key="7">
    <source>
        <dbReference type="ARBA" id="ARBA00022692"/>
    </source>
</evidence>
<evidence type="ECO:0000256" key="1">
    <source>
        <dbReference type="ARBA" id="ARBA00004651"/>
    </source>
</evidence>
<protein>
    <recommendedName>
        <fullName evidence="4">Cytochrome bo(3) ubiquinol oxidase subunit 3</fullName>
    </recommendedName>
    <alternativeName>
        <fullName evidence="15">Cytochrome o ubiquinol oxidase subunit 3</fullName>
    </alternativeName>
    <alternativeName>
        <fullName evidence="13">Oxidase bo(3) subunit 3</fullName>
    </alternativeName>
    <alternativeName>
        <fullName evidence="16">Ubiquinol oxidase polypeptide III</fullName>
    </alternativeName>
    <alternativeName>
        <fullName evidence="14">Ubiquinol oxidase subunit 3</fullName>
    </alternativeName>
</protein>
<keyword evidence="7 17" id="KW-0812">Transmembrane</keyword>
<dbReference type="CDD" id="cd02863">
    <property type="entry name" value="Ubiquinol_oxidase_III"/>
    <property type="match status" value="1"/>
</dbReference>
<organism evidence="20 21">
    <name type="scientific">Halotalea alkalilenta</name>
    <dbReference type="NCBI Taxonomy" id="376489"/>
    <lineage>
        <taxon>Bacteria</taxon>
        <taxon>Pseudomonadati</taxon>
        <taxon>Pseudomonadota</taxon>
        <taxon>Gammaproteobacteria</taxon>
        <taxon>Oceanospirillales</taxon>
        <taxon>Halomonadaceae</taxon>
        <taxon>Halotalea</taxon>
    </lineage>
</organism>
<keyword evidence="11 18" id="KW-0472">Membrane</keyword>
<dbReference type="Pfam" id="PF00510">
    <property type="entry name" value="COX3"/>
    <property type="match status" value="1"/>
</dbReference>
<dbReference type="PANTHER" id="PTHR11403">
    <property type="entry name" value="CYTOCHROME C OXIDASE SUBUNIT III"/>
    <property type="match status" value="1"/>
</dbReference>
<dbReference type="InterPro" id="IPR000298">
    <property type="entry name" value="Cyt_c_oxidase-like_su3"/>
</dbReference>
<sequence>MTSETLKHHDAHAEGHEHHDAGATTVFGFWVYIMSDCVLFATLFAVFAVLGTSYAGGPTGQELFDLSFVLIETFVLLASSFTIGLATLAMHRGDKAKTQQWLLLTVILGALFVALEIYEFHHLVGIGATWQTSAFLSAYFTLVGTHGLHVTSGVIWGLVLLIQIGKKGLVATNVTRLSCLSLFWHFLHIIWICVFTIVYLTGVL</sequence>
<evidence type="ECO:0000256" key="17">
    <source>
        <dbReference type="RuleBase" id="RU003376"/>
    </source>
</evidence>
<keyword evidence="8" id="KW-0249">Electron transport</keyword>
<dbReference type="PROSITE" id="PS50253">
    <property type="entry name" value="COX3"/>
    <property type="match status" value="1"/>
</dbReference>
<dbReference type="FunFam" id="1.20.120.80:FF:000001">
    <property type="entry name" value="Cytochrome (Ubi)quinol oxidase subunit III"/>
    <property type="match status" value="1"/>
</dbReference>
<dbReference type="KEGG" id="haa:A5892_19605"/>
<keyword evidence="6" id="KW-1003">Cell membrane</keyword>
<evidence type="ECO:0000256" key="3">
    <source>
        <dbReference type="ARBA" id="ARBA00011700"/>
    </source>
</evidence>
<dbReference type="InterPro" id="IPR024791">
    <property type="entry name" value="Cyt_c/ubiquinol_Oxase_su3"/>
</dbReference>
<evidence type="ECO:0000313" key="21">
    <source>
        <dbReference type="Proteomes" id="UP000077875"/>
    </source>
</evidence>
<feature type="transmembrane region" description="Helical" evidence="18">
    <location>
        <begin position="182"/>
        <end position="202"/>
    </location>
</feature>
<dbReference type="InterPro" id="IPR014206">
    <property type="entry name" value="Cyt_c_ubiqinol_oxidase_su3"/>
</dbReference>
<name>A0A172YK83_9GAMM</name>
<evidence type="ECO:0000256" key="10">
    <source>
        <dbReference type="ARBA" id="ARBA00023002"/>
    </source>
</evidence>
<evidence type="ECO:0000256" key="15">
    <source>
        <dbReference type="ARBA" id="ARBA00032189"/>
    </source>
</evidence>
<dbReference type="GO" id="GO:0005886">
    <property type="term" value="C:plasma membrane"/>
    <property type="evidence" value="ECO:0007669"/>
    <property type="project" value="UniProtKB-SubCell"/>
</dbReference>
<evidence type="ECO:0000256" key="12">
    <source>
        <dbReference type="ARBA" id="ARBA00025694"/>
    </source>
</evidence>
<dbReference type="AlphaFoldDB" id="A0A172YK83"/>
<evidence type="ECO:0000313" key="20">
    <source>
        <dbReference type="EMBL" id="ANF59395.1"/>
    </source>
</evidence>
<evidence type="ECO:0000256" key="13">
    <source>
        <dbReference type="ARBA" id="ARBA00030072"/>
    </source>
</evidence>
<gene>
    <name evidence="20" type="ORF">A5892_19605</name>
</gene>
<dbReference type="GO" id="GO:0009486">
    <property type="term" value="F:cytochrome bo3 ubiquinol oxidase activity"/>
    <property type="evidence" value="ECO:0007669"/>
    <property type="project" value="InterPro"/>
</dbReference>
<evidence type="ECO:0000256" key="6">
    <source>
        <dbReference type="ARBA" id="ARBA00022475"/>
    </source>
</evidence>
<feature type="domain" description="Heme-copper oxidase subunit III family profile" evidence="19">
    <location>
        <begin position="1"/>
        <end position="203"/>
    </location>
</feature>
<dbReference type="InterPro" id="IPR013833">
    <property type="entry name" value="Cyt_c_oxidase_su3_a-hlx"/>
</dbReference>
<keyword evidence="9 18" id="KW-1133">Transmembrane helix</keyword>
<evidence type="ECO:0000256" key="18">
    <source>
        <dbReference type="SAM" id="Phobius"/>
    </source>
</evidence>
<dbReference type="GO" id="GO:0019646">
    <property type="term" value="P:aerobic electron transport chain"/>
    <property type="evidence" value="ECO:0007669"/>
    <property type="project" value="InterPro"/>
</dbReference>
<feature type="transmembrane region" description="Helical" evidence="18">
    <location>
        <begin position="66"/>
        <end position="89"/>
    </location>
</feature>
<evidence type="ECO:0000256" key="14">
    <source>
        <dbReference type="ARBA" id="ARBA00031884"/>
    </source>
</evidence>
<dbReference type="STRING" id="376489.A5892_19605"/>
<dbReference type="Proteomes" id="UP000077875">
    <property type="component" value="Chromosome"/>
</dbReference>
<feature type="transmembrane region" description="Helical" evidence="18">
    <location>
        <begin position="138"/>
        <end position="162"/>
    </location>
</feature>
<evidence type="ECO:0000256" key="2">
    <source>
        <dbReference type="ARBA" id="ARBA00010581"/>
    </source>
</evidence>
<evidence type="ECO:0000259" key="19">
    <source>
        <dbReference type="PROSITE" id="PS50253"/>
    </source>
</evidence>
<dbReference type="EMBL" id="CP015243">
    <property type="protein sequence ID" value="ANF59395.1"/>
    <property type="molecule type" value="Genomic_DNA"/>
</dbReference>
<evidence type="ECO:0000256" key="11">
    <source>
        <dbReference type="ARBA" id="ARBA00023136"/>
    </source>
</evidence>
<accession>A0A172YK83</accession>
<evidence type="ECO:0000256" key="4">
    <source>
        <dbReference type="ARBA" id="ARBA00014687"/>
    </source>
</evidence>
<feature type="transmembrane region" description="Helical" evidence="18">
    <location>
        <begin position="101"/>
        <end position="118"/>
    </location>
</feature>
<dbReference type="SUPFAM" id="SSF81452">
    <property type="entry name" value="Cytochrome c oxidase subunit III-like"/>
    <property type="match status" value="1"/>
</dbReference>
<comment type="similarity">
    <text evidence="2 17">Belongs to the cytochrome c oxidase subunit 3 family.</text>
</comment>
<dbReference type="PANTHER" id="PTHR11403:SF2">
    <property type="entry name" value="CYTOCHROME BO(3) UBIQUINOL OXIDASE SUBUNIT 3"/>
    <property type="match status" value="1"/>
</dbReference>